<dbReference type="OrthoDB" id="9807744at2"/>
<dbReference type="RefSeq" id="WP_162123455.1">
    <property type="nucleotide sequence ID" value="NZ_PDWK01000006.1"/>
</dbReference>
<feature type="transmembrane region" description="Helical" evidence="1">
    <location>
        <begin position="100"/>
        <end position="118"/>
    </location>
</feature>
<dbReference type="InterPro" id="IPR052529">
    <property type="entry name" value="Bact_Transport_Assoc"/>
</dbReference>
<name>A0A921NV81_9GAMM</name>
<feature type="transmembrane region" description="Helical" evidence="1">
    <location>
        <begin position="63"/>
        <end position="88"/>
    </location>
</feature>
<sequence length="420" mass="44409">MTANDLQPVAPAERLAMLDALRGLALCGILLMNMEGFFGPVLASGTGLDPALSGADRIADGLVYFFVQGKFFTLFSLLFGMGFAVMAGRAEAAGRGFVRVCVRRGLVLLGIGLLHAVLVWSGDILVTYALLSFLLLAFRPLPARWLACLGAAACLVSPLLLAATAMLAGVVSLTPGGAEGWNRAIAEGAADMLALVEEGRRLYASGGYGEVVALRLRELGSMVSSLPFFGTQVLGMFLLGAAFVRSGAIAAPAQHPRLFALLRGVALPLGLLAMAAGFALAPYLPLDRFDFALGMGQALMFLAGPLMCLGYVGWLVALFRTRAGARLAVWLAPAGRMALTLYLMQSLVCTLLSYGYGLGGFGQVGRAWQVLLALALFLVQVLLAHAWLARFRFGPVEWLWRSLTYGKAQPMRPAAPLPAA</sequence>
<dbReference type="EMBL" id="PDWK01000006">
    <property type="protein sequence ID" value="KAF1690415.1"/>
    <property type="molecule type" value="Genomic_DNA"/>
</dbReference>
<dbReference type="AlphaFoldDB" id="A0A921NV81"/>
<feature type="transmembrane region" description="Helical" evidence="1">
    <location>
        <begin position="23"/>
        <end position="43"/>
    </location>
</feature>
<feature type="transmembrane region" description="Helical" evidence="1">
    <location>
        <begin position="124"/>
        <end position="141"/>
    </location>
</feature>
<feature type="transmembrane region" description="Helical" evidence="1">
    <location>
        <begin position="148"/>
        <end position="173"/>
    </location>
</feature>
<feature type="transmembrane region" description="Helical" evidence="1">
    <location>
        <begin position="265"/>
        <end position="286"/>
    </location>
</feature>
<organism evidence="3 4">
    <name type="scientific">Pseudoxanthomonas taiwanensis</name>
    <dbReference type="NCBI Taxonomy" id="176598"/>
    <lineage>
        <taxon>Bacteria</taxon>
        <taxon>Pseudomonadati</taxon>
        <taxon>Pseudomonadota</taxon>
        <taxon>Gammaproteobacteria</taxon>
        <taxon>Lysobacterales</taxon>
        <taxon>Lysobacteraceae</taxon>
        <taxon>Pseudoxanthomonas</taxon>
    </lineage>
</organism>
<evidence type="ECO:0000313" key="3">
    <source>
        <dbReference type="EMBL" id="KAF1690415.1"/>
    </source>
</evidence>
<dbReference type="InterPro" id="IPR007349">
    <property type="entry name" value="DUF418"/>
</dbReference>
<feature type="transmembrane region" description="Helical" evidence="1">
    <location>
        <begin position="298"/>
        <end position="319"/>
    </location>
</feature>
<gene>
    <name evidence="3" type="ORF">CR938_02275</name>
</gene>
<dbReference type="PANTHER" id="PTHR30590:SF2">
    <property type="entry name" value="INNER MEMBRANE PROTEIN"/>
    <property type="match status" value="1"/>
</dbReference>
<feature type="domain" description="DUF418" evidence="2">
    <location>
        <begin position="244"/>
        <end position="407"/>
    </location>
</feature>
<feature type="transmembrane region" description="Helical" evidence="1">
    <location>
        <begin position="368"/>
        <end position="388"/>
    </location>
</feature>
<dbReference type="Pfam" id="PF04235">
    <property type="entry name" value="DUF418"/>
    <property type="match status" value="1"/>
</dbReference>
<evidence type="ECO:0000256" key="1">
    <source>
        <dbReference type="SAM" id="Phobius"/>
    </source>
</evidence>
<keyword evidence="1" id="KW-0472">Membrane</keyword>
<accession>A0A921NV81</accession>
<dbReference type="PANTHER" id="PTHR30590">
    <property type="entry name" value="INNER MEMBRANE PROTEIN"/>
    <property type="match status" value="1"/>
</dbReference>
<dbReference type="Proteomes" id="UP000717981">
    <property type="component" value="Unassembled WGS sequence"/>
</dbReference>
<keyword evidence="4" id="KW-1185">Reference proteome</keyword>
<proteinExistence type="predicted"/>
<keyword evidence="1" id="KW-1133">Transmembrane helix</keyword>
<comment type="caution">
    <text evidence="3">The sequence shown here is derived from an EMBL/GenBank/DDBJ whole genome shotgun (WGS) entry which is preliminary data.</text>
</comment>
<evidence type="ECO:0000259" key="2">
    <source>
        <dbReference type="Pfam" id="PF04235"/>
    </source>
</evidence>
<reference evidence="3" key="1">
    <citation type="submission" date="2017-10" db="EMBL/GenBank/DDBJ databases">
        <title>Whole genome sequencing of members of genus Pseudoxanthomonas.</title>
        <authorList>
            <person name="Kumar S."/>
            <person name="Bansal K."/>
            <person name="Kaur A."/>
            <person name="Patil P."/>
            <person name="Sharma S."/>
            <person name="Patil P.B."/>
        </authorList>
    </citation>
    <scope>NUCLEOTIDE SEQUENCE</scope>
    <source>
        <strain evidence="3">DSM 22914</strain>
    </source>
</reference>
<keyword evidence="1" id="KW-0812">Transmembrane</keyword>
<protein>
    <recommendedName>
        <fullName evidence="2">DUF418 domain-containing protein</fullName>
    </recommendedName>
</protein>
<feature type="transmembrane region" description="Helical" evidence="1">
    <location>
        <begin position="339"/>
        <end position="356"/>
    </location>
</feature>
<feature type="transmembrane region" description="Helical" evidence="1">
    <location>
        <begin position="226"/>
        <end position="244"/>
    </location>
</feature>
<evidence type="ECO:0000313" key="4">
    <source>
        <dbReference type="Proteomes" id="UP000717981"/>
    </source>
</evidence>